<evidence type="ECO:0000256" key="6">
    <source>
        <dbReference type="ARBA" id="ARBA00022692"/>
    </source>
</evidence>
<dbReference type="GO" id="GO:0006659">
    <property type="term" value="P:phosphatidylserine biosynthetic process"/>
    <property type="evidence" value="ECO:0007669"/>
    <property type="project" value="UniProtKB-UniRule"/>
</dbReference>
<dbReference type="OMA" id="WIKVDWY"/>
<comment type="similarity">
    <text evidence="4 12">Belongs to the phosphatidyl serine synthase family.</text>
</comment>
<keyword evidence="8 12" id="KW-1133">Transmembrane helix</keyword>
<reference evidence="13 14" key="1">
    <citation type="submission" date="2014-11" db="EMBL/GenBank/DDBJ databases">
        <title>Genetic blueprint of the zoonotic pathogen Toxocara canis.</title>
        <authorList>
            <person name="Zhu X.-Q."/>
            <person name="Korhonen P.K."/>
            <person name="Cai H."/>
            <person name="Young N.D."/>
            <person name="Nejsum P."/>
            <person name="von Samson-Himmelstjerna G."/>
            <person name="Boag P.R."/>
            <person name="Tan P."/>
            <person name="Li Q."/>
            <person name="Min J."/>
            <person name="Yang Y."/>
            <person name="Wang X."/>
            <person name="Fang X."/>
            <person name="Hall R.S."/>
            <person name="Hofmann A."/>
            <person name="Sternberg P.W."/>
            <person name="Jex A.R."/>
            <person name="Gasser R.B."/>
        </authorList>
    </citation>
    <scope>NUCLEOTIDE SEQUENCE [LARGE SCALE GENOMIC DNA]</scope>
    <source>
        <strain evidence="13">PN_DK_2014</strain>
    </source>
</reference>
<accession>A0A0B2VP67</accession>
<evidence type="ECO:0000256" key="5">
    <source>
        <dbReference type="ARBA" id="ARBA00022679"/>
    </source>
</evidence>
<dbReference type="InterPro" id="IPR004277">
    <property type="entry name" value="PSS"/>
</dbReference>
<dbReference type="Pfam" id="PF03034">
    <property type="entry name" value="PSS"/>
    <property type="match status" value="1"/>
</dbReference>
<dbReference type="PANTHER" id="PTHR15362:SF15">
    <property type="entry name" value="PHOSPHATIDYLSERINE SYNTHASE 1"/>
    <property type="match status" value="1"/>
</dbReference>
<keyword evidence="14" id="KW-1185">Reference proteome</keyword>
<keyword evidence="12" id="KW-0444">Lipid biosynthesis</keyword>
<comment type="caution">
    <text evidence="13">The sequence shown here is derived from an EMBL/GenBank/DDBJ whole genome shotgun (WGS) entry which is preliminary data.</text>
</comment>
<dbReference type="PANTHER" id="PTHR15362">
    <property type="entry name" value="PHOSPHATIDYLINOSITOL SYNTHASE"/>
    <property type="match status" value="1"/>
</dbReference>
<evidence type="ECO:0000256" key="2">
    <source>
        <dbReference type="ARBA" id="ARBA00004916"/>
    </source>
</evidence>
<evidence type="ECO:0000256" key="1">
    <source>
        <dbReference type="ARBA" id="ARBA00004477"/>
    </source>
</evidence>
<feature type="transmembrane region" description="Helical" evidence="12">
    <location>
        <begin position="199"/>
        <end position="221"/>
    </location>
</feature>
<evidence type="ECO:0000256" key="8">
    <source>
        <dbReference type="ARBA" id="ARBA00022989"/>
    </source>
</evidence>
<sequence>MPKADARSDLKRLELTVVFAHLLPNFQECWWDAIVLDVLVCNGLGIWFGTWVAHFFEMRQFHWESIKDIKTARGKFKRAVLQFTPESWIKVDWYNNFALRRTLSIYAFVMIWLVSELNTFFLKHIFAVDTSHPLVFWRIVLIGFISAPSIRQFYLFATDPRVKRMGMQSWVYLAVCALEAAICIKFGRPQFPHIKITFILIWIAFLAVGTFGCVWLSVWWARKFAPTKQVNVGGRLRECYLDSSYENLGAIADDPTKQVNVGGRLRECYLDSSYENLGAIADDVRACRKRLQISESDFN</sequence>
<dbReference type="GO" id="GO:0005789">
    <property type="term" value="C:endoplasmic reticulum membrane"/>
    <property type="evidence" value="ECO:0007669"/>
    <property type="project" value="UniProtKB-SubCell"/>
</dbReference>
<comment type="subcellular location">
    <subcellularLocation>
        <location evidence="1 12">Endoplasmic reticulum membrane</location>
        <topology evidence="1 12">Multi-pass membrane protein</topology>
    </subcellularLocation>
</comment>
<dbReference type="Proteomes" id="UP000031036">
    <property type="component" value="Unassembled WGS sequence"/>
</dbReference>
<protein>
    <recommendedName>
        <fullName evidence="12">Phosphatidylserine synthase</fullName>
        <ecNumber evidence="12">2.7.8.29</ecNumber>
    </recommendedName>
    <alternativeName>
        <fullName evidence="12">Serine-exchange enzyme</fullName>
    </alternativeName>
</protein>
<keyword evidence="11 12" id="KW-1208">Phospholipid metabolism</keyword>
<dbReference type="EC" id="2.7.8.29" evidence="12"/>
<keyword evidence="10 12" id="KW-0472">Membrane</keyword>
<comment type="function">
    <text evidence="12">Catalyzes a base-exchange reaction in which the polar head group of phosphatidylethanolamine (PE) is replaced by L-serine.</text>
</comment>
<evidence type="ECO:0000256" key="11">
    <source>
        <dbReference type="ARBA" id="ARBA00023264"/>
    </source>
</evidence>
<organism evidence="13 14">
    <name type="scientific">Toxocara canis</name>
    <name type="common">Canine roundworm</name>
    <dbReference type="NCBI Taxonomy" id="6265"/>
    <lineage>
        <taxon>Eukaryota</taxon>
        <taxon>Metazoa</taxon>
        <taxon>Ecdysozoa</taxon>
        <taxon>Nematoda</taxon>
        <taxon>Chromadorea</taxon>
        <taxon>Rhabditida</taxon>
        <taxon>Spirurina</taxon>
        <taxon>Ascaridomorpha</taxon>
        <taxon>Ascaridoidea</taxon>
        <taxon>Toxocaridae</taxon>
        <taxon>Toxocara</taxon>
    </lineage>
</organism>
<dbReference type="UniPathway" id="UPA00948"/>
<comment type="pathway">
    <text evidence="3">Lipid metabolism.</text>
</comment>
<evidence type="ECO:0000256" key="4">
    <source>
        <dbReference type="ARBA" id="ARBA00008671"/>
    </source>
</evidence>
<feature type="transmembrane region" description="Helical" evidence="12">
    <location>
        <begin position="169"/>
        <end position="187"/>
    </location>
</feature>
<evidence type="ECO:0000256" key="12">
    <source>
        <dbReference type="RuleBase" id="RU368094"/>
    </source>
</evidence>
<keyword evidence="6 12" id="KW-0812">Transmembrane</keyword>
<evidence type="ECO:0000256" key="3">
    <source>
        <dbReference type="ARBA" id="ARBA00005189"/>
    </source>
</evidence>
<evidence type="ECO:0000256" key="9">
    <source>
        <dbReference type="ARBA" id="ARBA00023098"/>
    </source>
</evidence>
<gene>
    <name evidence="13" type="primary">ptdss1</name>
    <name evidence="13" type="ORF">Tcan_14875</name>
</gene>
<evidence type="ECO:0000256" key="10">
    <source>
        <dbReference type="ARBA" id="ARBA00023136"/>
    </source>
</evidence>
<keyword evidence="12" id="KW-0594">Phospholipid biosynthesis</keyword>
<dbReference type="EMBL" id="JPKZ01001209">
    <property type="protein sequence ID" value="KHN83227.1"/>
    <property type="molecule type" value="Genomic_DNA"/>
</dbReference>
<evidence type="ECO:0000313" key="13">
    <source>
        <dbReference type="EMBL" id="KHN83227.1"/>
    </source>
</evidence>
<comment type="catalytic activity">
    <reaction evidence="12">
        <text>a 1,2-diacyl-sn-glycero-3-phosphoethanolamine + L-serine = a 1,2-diacyl-sn-glycero-3-phospho-L-serine + ethanolamine</text>
        <dbReference type="Rhea" id="RHEA:27606"/>
        <dbReference type="ChEBI" id="CHEBI:33384"/>
        <dbReference type="ChEBI" id="CHEBI:57262"/>
        <dbReference type="ChEBI" id="CHEBI:57603"/>
        <dbReference type="ChEBI" id="CHEBI:64612"/>
        <dbReference type="EC" id="2.7.8.29"/>
    </reaction>
</comment>
<evidence type="ECO:0000256" key="7">
    <source>
        <dbReference type="ARBA" id="ARBA00022824"/>
    </source>
</evidence>
<dbReference type="STRING" id="6265.A0A0B2VP67"/>
<comment type="caution">
    <text evidence="12">Lacks conserved residue(s) required for the propagation of feature annotation.</text>
</comment>
<keyword evidence="5 12" id="KW-0808">Transferase</keyword>
<proteinExistence type="inferred from homology"/>
<feature type="transmembrane region" description="Helical" evidence="12">
    <location>
        <begin position="103"/>
        <end position="122"/>
    </location>
</feature>
<dbReference type="GO" id="GO:0106245">
    <property type="term" value="F:L-serine-phosphatidylethanolamine phosphatidyltransferase activity"/>
    <property type="evidence" value="ECO:0007669"/>
    <property type="project" value="UniProtKB-UniRule"/>
</dbReference>
<feature type="transmembrane region" description="Helical" evidence="12">
    <location>
        <begin position="33"/>
        <end position="56"/>
    </location>
</feature>
<dbReference type="AlphaFoldDB" id="A0A0B2VP67"/>
<keyword evidence="7 12" id="KW-0256">Endoplasmic reticulum</keyword>
<keyword evidence="9 12" id="KW-0443">Lipid metabolism</keyword>
<feature type="transmembrane region" description="Helical" evidence="12">
    <location>
        <begin position="134"/>
        <end position="157"/>
    </location>
</feature>
<comment type="pathway">
    <text evidence="2 12">Phospholipid metabolism; phosphatidylserine biosynthesis.</text>
</comment>
<evidence type="ECO:0000313" key="14">
    <source>
        <dbReference type="Proteomes" id="UP000031036"/>
    </source>
</evidence>
<dbReference type="OrthoDB" id="10265393at2759"/>
<name>A0A0B2VP67_TOXCA</name>